<gene>
    <name evidence="2" type="ORF">KL928_005412</name>
</gene>
<dbReference type="AlphaFoldDB" id="A0AAN6DA82"/>
<dbReference type="GeneID" id="66129463"/>
<dbReference type="EMBL" id="JAHLUX010000017">
    <property type="protein sequence ID" value="KAG7815700.1"/>
    <property type="molecule type" value="Genomic_DNA"/>
</dbReference>
<dbReference type="InterPro" id="IPR036259">
    <property type="entry name" value="MFS_trans_sf"/>
</dbReference>
<evidence type="ECO:0000256" key="1">
    <source>
        <dbReference type="SAM" id="Phobius"/>
    </source>
</evidence>
<proteinExistence type="predicted"/>
<reference evidence="2" key="1">
    <citation type="journal article" date="2021" name="G3 (Bethesda)">
        <title>Genomic diversity, chromosomal rearrangements, and interspecies hybridization in the ogataea polymorpha species complex.</title>
        <authorList>
            <person name="Hanson S.J."/>
            <person name="Cinneide E.O."/>
            <person name="Salzberg L.I."/>
            <person name="Wolfe K.H."/>
            <person name="McGowan J."/>
            <person name="Fitzpatrick D.A."/>
            <person name="Matlin K."/>
        </authorList>
    </citation>
    <scope>NUCLEOTIDE SEQUENCE</scope>
    <source>
        <strain evidence="2">61-244</strain>
    </source>
</reference>
<dbReference type="Gene3D" id="1.20.1250.20">
    <property type="entry name" value="MFS general substrate transporter like domains"/>
    <property type="match status" value="1"/>
</dbReference>
<evidence type="ECO:0000313" key="3">
    <source>
        <dbReference type="Proteomes" id="UP001196530"/>
    </source>
</evidence>
<sequence length="258" mass="29163">MNKSMEFDKDEFPEGGFGWFVVLASWCGMARTFGMVKSFGVYQSCYQTELYSGEKTFKIIIIGSLQPASQRLHRSLFDPAHYVTFLNVASLFGRILRGFLADVFGRLNVLIPFMLLSGILPSTLWLNSSSSDIIFLIFDVTWGFSSEVVISLFPTVVPQLFGVEKNQNRMGLLFTFAEIGALFGQIICGAYLPLAGCVEQYITNFKENRNIYWRTILGGWWIIMLTQTFDLNEFPSNLVVLLLFTKTEHQSMIVSAAV</sequence>
<dbReference type="InterPro" id="IPR050327">
    <property type="entry name" value="Proton-linked_MCT"/>
</dbReference>
<keyword evidence="1" id="KW-0472">Membrane</keyword>
<accession>A0AAN6DA82</accession>
<dbReference type="Proteomes" id="UP001196530">
    <property type="component" value="Unassembled WGS sequence"/>
</dbReference>
<comment type="caution">
    <text evidence="2">The sequence shown here is derived from an EMBL/GenBank/DDBJ whole genome shotgun (WGS) entry which is preliminary data.</text>
</comment>
<protein>
    <recommendedName>
        <fullName evidence="4">Major facilitator superfamily (MFS) profile domain-containing protein</fullName>
    </recommendedName>
</protein>
<keyword evidence="1" id="KW-0812">Transmembrane</keyword>
<evidence type="ECO:0000313" key="2">
    <source>
        <dbReference type="EMBL" id="KAG7815700.1"/>
    </source>
</evidence>
<feature type="transmembrane region" description="Helical" evidence="1">
    <location>
        <begin position="107"/>
        <end position="126"/>
    </location>
</feature>
<dbReference type="PANTHER" id="PTHR11360:SF319">
    <property type="entry name" value="MAJOR FACILITATOR SUPERFAMILY (MFS) PROFILE DOMAIN-CONTAINING PROTEIN"/>
    <property type="match status" value="1"/>
</dbReference>
<feature type="transmembrane region" description="Helical" evidence="1">
    <location>
        <begin position="16"/>
        <end position="34"/>
    </location>
</feature>
<dbReference type="RefSeq" id="XP_043057280.1">
    <property type="nucleotide sequence ID" value="XM_043206219.1"/>
</dbReference>
<dbReference type="PANTHER" id="PTHR11360">
    <property type="entry name" value="MONOCARBOXYLATE TRANSPORTER"/>
    <property type="match status" value="1"/>
</dbReference>
<dbReference type="SUPFAM" id="SSF103473">
    <property type="entry name" value="MFS general substrate transporter"/>
    <property type="match status" value="1"/>
</dbReference>
<evidence type="ECO:0008006" key="4">
    <source>
        <dbReference type="Google" id="ProtNLM"/>
    </source>
</evidence>
<name>A0AAN6DA82_PICAN</name>
<keyword evidence="1" id="KW-1133">Transmembrane helix</keyword>
<feature type="transmembrane region" description="Helical" evidence="1">
    <location>
        <begin position="211"/>
        <end position="229"/>
    </location>
</feature>
<organism evidence="2 3">
    <name type="scientific">Pichia angusta</name>
    <name type="common">Yeast</name>
    <name type="synonym">Hansenula polymorpha</name>
    <dbReference type="NCBI Taxonomy" id="870730"/>
    <lineage>
        <taxon>Eukaryota</taxon>
        <taxon>Fungi</taxon>
        <taxon>Dikarya</taxon>
        <taxon>Ascomycota</taxon>
        <taxon>Saccharomycotina</taxon>
        <taxon>Pichiomycetes</taxon>
        <taxon>Pichiales</taxon>
        <taxon>Pichiaceae</taxon>
        <taxon>Ogataea</taxon>
    </lineage>
</organism>
<feature type="transmembrane region" description="Helical" evidence="1">
    <location>
        <begin position="173"/>
        <end position="199"/>
    </location>
</feature>